<evidence type="ECO:0000256" key="2">
    <source>
        <dbReference type="ARBA" id="ARBA00022737"/>
    </source>
</evidence>
<dbReference type="PROSITE" id="PS00678">
    <property type="entry name" value="WD_REPEATS_1"/>
    <property type="match status" value="1"/>
</dbReference>
<sequence>MTLFTSGTQSVFNSASMASNKTLSAVQKTAEVQSPPGDTVSCLRFSPESVQTTFLAATSWDNRIRIWEVQGNGATIPKAEQMHQGPVFGACWSSVSCIYFVSLSLFQDGSKLFSVSADKTAHMWDLGSNTFTQVGVHDAPIKTAHFINAPNYSCLMTGSWDKRLRFWDTRQAQPILNLDLPERIYCADVHYPLALVGTAGRQIFVYNLENGPTQFSQIESPLKFQSRCISIFMDKQKQNPSGFALGSIEGRVAIQYLNPTTPKDNFTFKCHRSNAPVNGYHEIFAVNDMAFHPVHGTLATVGSDGCYSFWDKDARTKLHSSDSPDQPLTCCVFDPKGQVFCYASGYDWSKGYQFADPSKPIKIMMRLCMEEMTPGRKS</sequence>
<dbReference type="EMBL" id="JALJAT010000001">
    <property type="protein sequence ID" value="KAK4474826.1"/>
    <property type="molecule type" value="Genomic_DNA"/>
</dbReference>
<dbReference type="InterPro" id="IPR020472">
    <property type="entry name" value="WD40_PAC1"/>
</dbReference>
<dbReference type="PRINTS" id="PR00320">
    <property type="entry name" value="GPROTEINBRPT"/>
</dbReference>
<feature type="repeat" description="WD" evidence="3">
    <location>
        <begin position="155"/>
        <end position="177"/>
    </location>
</feature>
<gene>
    <name evidence="4" type="ORF">MN116_001942</name>
</gene>
<dbReference type="InterPro" id="IPR019775">
    <property type="entry name" value="WD40_repeat_CS"/>
</dbReference>
<dbReference type="InterPro" id="IPR015943">
    <property type="entry name" value="WD40/YVTN_repeat-like_dom_sf"/>
</dbReference>
<reference evidence="4" key="2">
    <citation type="journal article" date="2023" name="Infect Dis Poverty">
        <title>Chromosome-scale genome of the human blood fluke Schistosoma mekongi and its implications for public health.</title>
        <authorList>
            <person name="Zhou M."/>
            <person name="Xu L."/>
            <person name="Xu D."/>
            <person name="Chen W."/>
            <person name="Khan J."/>
            <person name="Hu Y."/>
            <person name="Huang H."/>
            <person name="Wei H."/>
            <person name="Zhang Y."/>
            <person name="Chusongsang P."/>
            <person name="Tanasarnprasert K."/>
            <person name="Hu X."/>
            <person name="Limpanont Y."/>
            <person name="Lv Z."/>
        </authorList>
    </citation>
    <scope>NUCLEOTIDE SEQUENCE</scope>
    <source>
        <strain evidence="4">LV_2022a</strain>
    </source>
</reference>
<evidence type="ECO:0008006" key="6">
    <source>
        <dbReference type="Google" id="ProtNLM"/>
    </source>
</evidence>
<reference evidence="4" key="1">
    <citation type="submission" date="2022-04" db="EMBL/GenBank/DDBJ databases">
        <authorList>
            <person name="Xu L."/>
            <person name="Lv Z."/>
        </authorList>
    </citation>
    <scope>NUCLEOTIDE SEQUENCE</scope>
    <source>
        <strain evidence="4">LV_2022a</strain>
    </source>
</reference>
<dbReference type="Gene3D" id="2.130.10.10">
    <property type="entry name" value="YVTN repeat-like/Quinoprotein amine dehydrogenase"/>
    <property type="match status" value="1"/>
</dbReference>
<dbReference type="InterPro" id="IPR001680">
    <property type="entry name" value="WD40_rpt"/>
</dbReference>
<dbReference type="PANTHER" id="PTHR10971">
    <property type="entry name" value="MRNA EXPORT FACTOR AND BUB3"/>
    <property type="match status" value="1"/>
</dbReference>
<dbReference type="AlphaFoldDB" id="A0AAE1ZIT9"/>
<evidence type="ECO:0000256" key="1">
    <source>
        <dbReference type="ARBA" id="ARBA00022574"/>
    </source>
</evidence>
<comment type="caution">
    <text evidence="4">The sequence shown here is derived from an EMBL/GenBank/DDBJ whole genome shotgun (WGS) entry which is preliminary data.</text>
</comment>
<organism evidence="4 5">
    <name type="scientific">Schistosoma mekongi</name>
    <name type="common">Parasitic worm</name>
    <dbReference type="NCBI Taxonomy" id="38744"/>
    <lineage>
        <taxon>Eukaryota</taxon>
        <taxon>Metazoa</taxon>
        <taxon>Spiralia</taxon>
        <taxon>Lophotrochozoa</taxon>
        <taxon>Platyhelminthes</taxon>
        <taxon>Trematoda</taxon>
        <taxon>Digenea</taxon>
        <taxon>Strigeidida</taxon>
        <taxon>Schistosomatoidea</taxon>
        <taxon>Schistosomatidae</taxon>
        <taxon>Schistosoma</taxon>
    </lineage>
</organism>
<proteinExistence type="predicted"/>
<keyword evidence="5" id="KW-1185">Reference proteome</keyword>
<dbReference type="Pfam" id="PF00400">
    <property type="entry name" value="WD40"/>
    <property type="match status" value="4"/>
</dbReference>
<evidence type="ECO:0000313" key="5">
    <source>
        <dbReference type="Proteomes" id="UP001292079"/>
    </source>
</evidence>
<dbReference type="PROSITE" id="PS50082">
    <property type="entry name" value="WD_REPEATS_2"/>
    <property type="match status" value="1"/>
</dbReference>
<name>A0AAE1ZIT9_SCHME</name>
<keyword evidence="1 3" id="KW-0853">WD repeat</keyword>
<accession>A0AAE1ZIT9</accession>
<dbReference type="SMART" id="SM00320">
    <property type="entry name" value="WD40"/>
    <property type="match status" value="4"/>
</dbReference>
<evidence type="ECO:0000256" key="3">
    <source>
        <dbReference type="PROSITE-ProRule" id="PRU00221"/>
    </source>
</evidence>
<dbReference type="SUPFAM" id="SSF50978">
    <property type="entry name" value="WD40 repeat-like"/>
    <property type="match status" value="1"/>
</dbReference>
<protein>
    <recommendedName>
        <fullName evidence="6">mRNA export factor</fullName>
    </recommendedName>
</protein>
<dbReference type="InterPro" id="IPR036322">
    <property type="entry name" value="WD40_repeat_dom_sf"/>
</dbReference>
<dbReference type="Proteomes" id="UP001292079">
    <property type="component" value="Unassembled WGS sequence"/>
</dbReference>
<keyword evidence="2" id="KW-0677">Repeat</keyword>
<evidence type="ECO:0000313" key="4">
    <source>
        <dbReference type="EMBL" id="KAK4474826.1"/>
    </source>
</evidence>